<keyword evidence="2" id="KW-1185">Reference proteome</keyword>
<comment type="caution">
    <text evidence="1">The sequence shown here is derived from an EMBL/GenBank/DDBJ whole genome shotgun (WGS) entry which is preliminary data.</text>
</comment>
<evidence type="ECO:0000313" key="1">
    <source>
        <dbReference type="EMBL" id="RYC67929.1"/>
    </source>
</evidence>
<proteinExistence type="predicted"/>
<accession>A0A4Q2UM67</accession>
<dbReference type="RefSeq" id="WP_129603730.1">
    <property type="nucleotide sequence ID" value="NZ_SBLB01000006.1"/>
</dbReference>
<reference evidence="1 2" key="1">
    <citation type="submission" date="2019-01" db="EMBL/GenBank/DDBJ databases">
        <title>Spirosoma flava sp. nov., a propanil-degrading bacterium isolated from herbicide-contaminated soil.</title>
        <authorList>
            <person name="Zhang L."/>
            <person name="Jiang J.-D."/>
        </authorList>
    </citation>
    <scope>NUCLEOTIDE SEQUENCE [LARGE SCALE GENOMIC DNA]</scope>
    <source>
        <strain evidence="1 2">TY50</strain>
    </source>
</reference>
<evidence type="ECO:0008006" key="3">
    <source>
        <dbReference type="Google" id="ProtNLM"/>
    </source>
</evidence>
<protein>
    <recommendedName>
        <fullName evidence="3">T9SS type A sorting domain-containing protein</fullName>
    </recommendedName>
</protein>
<sequence>MKTIKFLLLLVFLTSPIFIFSNFRPSANGSFGATVETEPERIRVLIDKPANSLLTVQVTDQDGWPLYASTLDKQQTSSPFTFNLNGLPDGQYQLRLSNGKRTKISQIQLVSTGNPADQRQVLIQPIN</sequence>
<dbReference type="Proteomes" id="UP000290407">
    <property type="component" value="Unassembled WGS sequence"/>
</dbReference>
<name>A0A4Q2UM67_9BACT</name>
<organism evidence="1 2">
    <name type="scientific">Spirosoma sordidisoli</name>
    <dbReference type="NCBI Taxonomy" id="2502893"/>
    <lineage>
        <taxon>Bacteria</taxon>
        <taxon>Pseudomonadati</taxon>
        <taxon>Bacteroidota</taxon>
        <taxon>Cytophagia</taxon>
        <taxon>Cytophagales</taxon>
        <taxon>Cytophagaceae</taxon>
        <taxon>Spirosoma</taxon>
    </lineage>
</organism>
<dbReference type="AlphaFoldDB" id="A0A4Q2UM67"/>
<dbReference type="EMBL" id="SBLB01000006">
    <property type="protein sequence ID" value="RYC67929.1"/>
    <property type="molecule type" value="Genomic_DNA"/>
</dbReference>
<gene>
    <name evidence="1" type="ORF">EQG79_20945</name>
</gene>
<evidence type="ECO:0000313" key="2">
    <source>
        <dbReference type="Proteomes" id="UP000290407"/>
    </source>
</evidence>
<dbReference type="Gene3D" id="2.60.40.3080">
    <property type="match status" value="1"/>
</dbReference>